<geneLocation type="plastid" evidence="11"/>
<reference evidence="11" key="1">
    <citation type="journal article" date="2019" name="Mol. Phylogenet. Evol.">
        <title>Morphological evolution and classification of the red algal order Ceramiales inferred using plastid phylogenomics.</title>
        <authorList>
            <person name="Diaz-Tapia P."/>
            <person name="Pasella M.M."/>
            <person name="Verbruggen H."/>
            <person name="Maggs C.A."/>
        </authorList>
    </citation>
    <scope>NUCLEOTIDE SEQUENCE</scope>
    <source>
        <strain evidence="11">PD2950_6</strain>
    </source>
</reference>
<evidence type="ECO:0000256" key="3">
    <source>
        <dbReference type="ARBA" id="ARBA00011458"/>
    </source>
</evidence>
<evidence type="ECO:0000256" key="5">
    <source>
        <dbReference type="ARBA" id="ARBA00022884"/>
    </source>
</evidence>
<dbReference type="InterPro" id="IPR000266">
    <property type="entry name" value="Ribosomal_uS17"/>
</dbReference>
<comment type="similarity">
    <text evidence="2 10">Belongs to the universal ribosomal protein uS17 family.</text>
</comment>
<dbReference type="SUPFAM" id="SSF50249">
    <property type="entry name" value="Nucleic acid-binding proteins"/>
    <property type="match status" value="1"/>
</dbReference>
<evidence type="ECO:0000256" key="7">
    <source>
        <dbReference type="ARBA" id="ARBA00023274"/>
    </source>
</evidence>
<dbReference type="Gene3D" id="2.40.50.140">
    <property type="entry name" value="Nucleic acid-binding proteins"/>
    <property type="match status" value="1"/>
</dbReference>
<protein>
    <recommendedName>
        <fullName evidence="8">Small ribosomal subunit protein uS17c</fullName>
    </recommendedName>
    <alternativeName>
        <fullName evidence="9">30S ribosomal protein S17, chloroplastic</fullName>
    </alternativeName>
</protein>
<dbReference type="InterPro" id="IPR019979">
    <property type="entry name" value="Ribosomal_uS17_CS"/>
</dbReference>
<evidence type="ECO:0000256" key="2">
    <source>
        <dbReference type="ARBA" id="ARBA00010254"/>
    </source>
</evidence>
<reference evidence="11" key="2">
    <citation type="submission" date="2019-04" db="EMBL/GenBank/DDBJ databases">
        <authorList>
            <person name="Pasella M."/>
        </authorList>
    </citation>
    <scope>NUCLEOTIDE SEQUENCE</scope>
    <source>
        <strain evidence="11">PD2950_6</strain>
    </source>
</reference>
<dbReference type="GO" id="GO:0022627">
    <property type="term" value="C:cytosolic small ribosomal subunit"/>
    <property type="evidence" value="ECO:0007669"/>
    <property type="project" value="TreeGrafter"/>
</dbReference>
<dbReference type="InterPro" id="IPR012340">
    <property type="entry name" value="NA-bd_OB-fold"/>
</dbReference>
<dbReference type="EMBL" id="MK814658">
    <property type="protein sequence ID" value="QCI06640.1"/>
    <property type="molecule type" value="Genomic_DNA"/>
</dbReference>
<proteinExistence type="inferred from homology"/>
<dbReference type="PROSITE" id="PS00056">
    <property type="entry name" value="RIBOSOMAL_S17"/>
    <property type="match status" value="1"/>
</dbReference>
<evidence type="ECO:0000256" key="10">
    <source>
        <dbReference type="RuleBase" id="RU003872"/>
    </source>
</evidence>
<evidence type="ECO:0000313" key="11">
    <source>
        <dbReference type="EMBL" id="QCI06640.1"/>
    </source>
</evidence>
<keyword evidence="7 10" id="KW-0687">Ribonucleoprotein</keyword>
<dbReference type="GO" id="GO:0003735">
    <property type="term" value="F:structural constituent of ribosome"/>
    <property type="evidence" value="ECO:0007669"/>
    <property type="project" value="InterPro"/>
</dbReference>
<keyword evidence="6 10" id="KW-0689">Ribosomal protein</keyword>
<accession>A0A4D6WW73</accession>
<evidence type="ECO:0000256" key="4">
    <source>
        <dbReference type="ARBA" id="ARBA00022730"/>
    </source>
</evidence>
<evidence type="ECO:0000256" key="6">
    <source>
        <dbReference type="ARBA" id="ARBA00022980"/>
    </source>
</evidence>
<dbReference type="GO" id="GO:0006412">
    <property type="term" value="P:translation"/>
    <property type="evidence" value="ECO:0007669"/>
    <property type="project" value="InterPro"/>
</dbReference>
<evidence type="ECO:0000256" key="8">
    <source>
        <dbReference type="ARBA" id="ARBA00035251"/>
    </source>
</evidence>
<keyword evidence="4" id="KW-0699">rRNA-binding</keyword>
<dbReference type="InterPro" id="IPR019984">
    <property type="entry name" value="Ribosomal_uS17_bact/chlr"/>
</dbReference>
<dbReference type="PRINTS" id="PR00973">
    <property type="entry name" value="RIBOSOMALS17"/>
</dbReference>
<sequence>MANKETSGTVISNRMDKTIIVAVKKQISHKKYGKIIVKTNKYYAHDENNTCKIGDTVKIQETRPLSKNKRWKLIELIKIK</sequence>
<dbReference type="PANTHER" id="PTHR10744:SF1">
    <property type="entry name" value="SMALL RIBOSOMAL SUBUNIT PROTEIN US17M"/>
    <property type="match status" value="1"/>
</dbReference>
<organism evidence="11">
    <name type="scientific">Erythroglossum lusitanicum</name>
    <dbReference type="NCBI Taxonomy" id="2575615"/>
    <lineage>
        <taxon>Eukaryota</taxon>
        <taxon>Rhodophyta</taxon>
        <taxon>Florideophyceae</taxon>
        <taxon>Rhodymeniophycidae</taxon>
        <taxon>Ceramiales</taxon>
        <taxon>Delesseriaceae</taxon>
        <taxon>Erythroglossum</taxon>
    </lineage>
</organism>
<dbReference type="AlphaFoldDB" id="A0A4D6WW73"/>
<dbReference type="PANTHER" id="PTHR10744">
    <property type="entry name" value="40S RIBOSOMAL PROTEIN S11 FAMILY MEMBER"/>
    <property type="match status" value="1"/>
</dbReference>
<dbReference type="NCBIfam" id="TIGR03635">
    <property type="entry name" value="uS17_bact"/>
    <property type="match status" value="1"/>
</dbReference>
<comment type="subunit">
    <text evidence="3">Part of the 30S ribosomal subunit.</text>
</comment>
<dbReference type="Pfam" id="PF00366">
    <property type="entry name" value="Ribosomal_S17"/>
    <property type="match status" value="1"/>
</dbReference>
<gene>
    <name evidence="11" type="primary">rps17</name>
</gene>
<dbReference type="GO" id="GO:0019843">
    <property type="term" value="F:rRNA binding"/>
    <property type="evidence" value="ECO:0007669"/>
    <property type="project" value="UniProtKB-KW"/>
</dbReference>
<dbReference type="CDD" id="cd00364">
    <property type="entry name" value="Ribosomal_uS17"/>
    <property type="match status" value="1"/>
</dbReference>
<comment type="function">
    <text evidence="1">One of the primary rRNA binding proteins, it binds specifically to the 5'-end of 16S ribosomal RNA.</text>
</comment>
<dbReference type="HAMAP" id="MF_01345_B">
    <property type="entry name" value="Ribosomal_uS17_B"/>
    <property type="match status" value="1"/>
</dbReference>
<evidence type="ECO:0000256" key="9">
    <source>
        <dbReference type="ARBA" id="ARBA00035308"/>
    </source>
</evidence>
<keyword evidence="11" id="KW-0934">Plastid</keyword>
<evidence type="ECO:0000256" key="1">
    <source>
        <dbReference type="ARBA" id="ARBA00002932"/>
    </source>
</evidence>
<keyword evidence="5" id="KW-0694">RNA-binding</keyword>
<dbReference type="NCBIfam" id="NF004123">
    <property type="entry name" value="PRK05610.1"/>
    <property type="match status" value="1"/>
</dbReference>
<name>A0A4D6WW73_9FLOR</name>